<dbReference type="OrthoDB" id="24041at2"/>
<dbReference type="AlphaFoldDB" id="A0A4U0NWE4"/>
<dbReference type="Gene3D" id="3.40.50.20">
    <property type="match status" value="1"/>
</dbReference>
<sequence length="273" mass="29157">MTPYRGGAFAIVETQVSDHGLSLLRAAHELGYYTVLVSSDPDLYCALPCAHEAFTRHVDHIIETDTTSADAIVEALSNLPVGRRVLGVCTGADDRMVPTADVARQLGLPGLSPRTARVLRSRSLLRSVCAQAGISVVARPRRGWRISAVAVYVDGAHRVLAITPTAAPHRKSVDLVHRALTAVGHAFGAAHVELTLSLGQPRLVQITGMPSAELARLALERSGVHLPYELVRLTAGLASAASGPRRLIACSQPFTPSSGMLLRVVPRPWLPCR</sequence>
<dbReference type="Pfam" id="PF18130">
    <property type="entry name" value="ATPgrasp_N"/>
    <property type="match status" value="1"/>
</dbReference>
<protein>
    <recommendedName>
        <fullName evidence="1">BL00235/CARNS1 N-terminal domain-containing protein</fullName>
    </recommendedName>
</protein>
<comment type="caution">
    <text evidence="2">The sequence shown here is derived from an EMBL/GenBank/DDBJ whole genome shotgun (WGS) entry which is preliminary data.</text>
</comment>
<reference evidence="2 3" key="1">
    <citation type="submission" date="2019-04" db="EMBL/GenBank/DDBJ databases">
        <title>Streptomyces piniterrae sp. nov., a heliquinomycin-producing actinomycete isolated from rhizosphere soil of Pinus yunnanensis.</title>
        <authorList>
            <person name="Zhuang X."/>
            <person name="Zhao J."/>
        </authorList>
    </citation>
    <scope>NUCLEOTIDE SEQUENCE [LARGE SCALE GENOMIC DNA]</scope>
    <source>
        <strain evidence="3">jys28</strain>
    </source>
</reference>
<dbReference type="RefSeq" id="WP_136738068.1">
    <property type="nucleotide sequence ID" value="NZ_SUMB01000001.1"/>
</dbReference>
<dbReference type="Proteomes" id="UP000308697">
    <property type="component" value="Unassembled WGS sequence"/>
</dbReference>
<dbReference type="InterPro" id="IPR041472">
    <property type="entry name" value="BL00235/CARNS1_N"/>
</dbReference>
<dbReference type="EMBL" id="SUMB01000001">
    <property type="protein sequence ID" value="TJZ59116.1"/>
    <property type="molecule type" value="Genomic_DNA"/>
</dbReference>
<gene>
    <name evidence="2" type="ORF">FCH28_03020</name>
</gene>
<accession>A0A4U0NWE4</accession>
<evidence type="ECO:0000313" key="3">
    <source>
        <dbReference type="Proteomes" id="UP000308697"/>
    </source>
</evidence>
<proteinExistence type="predicted"/>
<evidence type="ECO:0000259" key="1">
    <source>
        <dbReference type="Pfam" id="PF18130"/>
    </source>
</evidence>
<keyword evidence="3" id="KW-1185">Reference proteome</keyword>
<name>A0A4U0NWE4_9ACTN</name>
<organism evidence="2 3">
    <name type="scientific">Streptomyces piniterrae</name>
    <dbReference type="NCBI Taxonomy" id="2571125"/>
    <lineage>
        <taxon>Bacteria</taxon>
        <taxon>Bacillati</taxon>
        <taxon>Actinomycetota</taxon>
        <taxon>Actinomycetes</taxon>
        <taxon>Kitasatosporales</taxon>
        <taxon>Streptomycetaceae</taxon>
        <taxon>Streptomyces</taxon>
    </lineage>
</organism>
<evidence type="ECO:0000313" key="2">
    <source>
        <dbReference type="EMBL" id="TJZ59116.1"/>
    </source>
</evidence>
<feature type="domain" description="BL00235/CARNS1 N-terminal" evidence="1">
    <location>
        <begin position="25"/>
        <end position="110"/>
    </location>
</feature>